<dbReference type="STRING" id="1079859.SAMN04515674_10115"/>
<protein>
    <recommendedName>
        <fullName evidence="3">DUF4249 domain-containing protein</fullName>
    </recommendedName>
</protein>
<gene>
    <name evidence="1" type="ORF">SAMN04515674_10115</name>
</gene>
<evidence type="ECO:0008006" key="3">
    <source>
        <dbReference type="Google" id="ProtNLM"/>
    </source>
</evidence>
<dbReference type="InterPro" id="IPR025345">
    <property type="entry name" value="DUF4249"/>
</dbReference>
<proteinExistence type="predicted"/>
<dbReference type="RefSeq" id="WP_092010298.1">
    <property type="nucleotide sequence ID" value="NZ_FOXH01000001.1"/>
</dbReference>
<dbReference type="Proteomes" id="UP000199306">
    <property type="component" value="Unassembled WGS sequence"/>
</dbReference>
<dbReference type="OrthoDB" id="922982at2"/>
<evidence type="ECO:0000313" key="1">
    <source>
        <dbReference type="EMBL" id="SFP02161.1"/>
    </source>
</evidence>
<dbReference type="PROSITE" id="PS51257">
    <property type="entry name" value="PROKAR_LIPOPROTEIN"/>
    <property type="match status" value="1"/>
</dbReference>
<organism evidence="1 2">
    <name type="scientific">Pseudarcicella hirudinis</name>
    <dbReference type="NCBI Taxonomy" id="1079859"/>
    <lineage>
        <taxon>Bacteria</taxon>
        <taxon>Pseudomonadati</taxon>
        <taxon>Bacteroidota</taxon>
        <taxon>Cytophagia</taxon>
        <taxon>Cytophagales</taxon>
        <taxon>Flectobacillaceae</taxon>
        <taxon>Pseudarcicella</taxon>
    </lineage>
</organism>
<dbReference type="Pfam" id="PF14054">
    <property type="entry name" value="DUF4249"/>
    <property type="match status" value="1"/>
</dbReference>
<sequence length="399" mass="45096">MFLKKYHLYILILFSGILLISLQSCVEPYSINIDSGTSIILIEGNITDLPEPQTITLSRSNLGKYKSTDKVTSITFDSASRKPLINAKVEVIVNGKETFSLNEVADGTYQLPDGFIGKVGNSYQLRFKTSEGAQYESNAEIMVKGPDIKKAYDNFNQKGIYDPVRYEYTATNDVYIDYDDPVSDKNFYKWDWVLWEEQYWCATCQQGYYVLYDLGNRSYGECIQDPTLNTYNFFDYPCMDQAWDIFYSTKINISSDIFTNGQSQKGKLIAQIPLNQSNACLVALRQNSITTGAYRYYKILQDQTQNTGTLADSPPAPTAGNVKNINNPDENTFGYFSASSVSVLKYYMNRQNTTGGRFNGLFLSINKRIPNLPVGNYPHSSATCVPSKYRTCSKPLGWP</sequence>
<dbReference type="EMBL" id="FOXH01000001">
    <property type="protein sequence ID" value="SFP02161.1"/>
    <property type="molecule type" value="Genomic_DNA"/>
</dbReference>
<keyword evidence="2" id="KW-1185">Reference proteome</keyword>
<name>A0A1I5LZI5_9BACT</name>
<dbReference type="AlphaFoldDB" id="A0A1I5LZI5"/>
<reference evidence="1 2" key="1">
    <citation type="submission" date="2016-10" db="EMBL/GenBank/DDBJ databases">
        <authorList>
            <person name="de Groot N.N."/>
        </authorList>
    </citation>
    <scope>NUCLEOTIDE SEQUENCE [LARGE SCALE GENOMIC DNA]</scope>
    <source>
        <strain evidence="2">E92,LMG 26720,CCM 7988</strain>
    </source>
</reference>
<evidence type="ECO:0000313" key="2">
    <source>
        <dbReference type="Proteomes" id="UP000199306"/>
    </source>
</evidence>
<accession>A0A1I5LZI5</accession>